<comment type="caution">
    <text evidence="1">The sequence shown here is derived from an EMBL/GenBank/DDBJ whole genome shotgun (WGS) entry which is preliminary data.</text>
</comment>
<evidence type="ECO:0000313" key="1">
    <source>
        <dbReference type="EMBL" id="HGW93421.1"/>
    </source>
</evidence>
<reference evidence="1" key="1">
    <citation type="journal article" date="2020" name="mSystems">
        <title>Genome- and Community-Level Interaction Insights into Carbon Utilization and Element Cycling Functions of Hydrothermarchaeota in Hydrothermal Sediment.</title>
        <authorList>
            <person name="Zhou Z."/>
            <person name="Liu Y."/>
            <person name="Xu W."/>
            <person name="Pan J."/>
            <person name="Luo Z.H."/>
            <person name="Li M."/>
        </authorList>
    </citation>
    <scope>NUCLEOTIDE SEQUENCE [LARGE SCALE GENOMIC DNA]</scope>
    <source>
        <strain evidence="1">SpSt-402</strain>
    </source>
</reference>
<gene>
    <name evidence="1" type="ORF">ENR47_03935</name>
</gene>
<dbReference type="AlphaFoldDB" id="A0A832H3W8"/>
<organism evidence="1">
    <name type="scientific">Oscillatoriales cyanobacterium SpSt-402</name>
    <dbReference type="NCBI Taxonomy" id="2282168"/>
    <lineage>
        <taxon>Bacteria</taxon>
        <taxon>Bacillati</taxon>
        <taxon>Cyanobacteriota</taxon>
        <taxon>Cyanophyceae</taxon>
        <taxon>Oscillatoriophycideae</taxon>
        <taxon>Oscillatoriales</taxon>
    </lineage>
</organism>
<protein>
    <submittedName>
        <fullName evidence="1">Uncharacterized protein</fullName>
    </submittedName>
</protein>
<accession>A0A832H3W8</accession>
<dbReference type="EMBL" id="DSRD01000251">
    <property type="protein sequence ID" value="HGW93421.1"/>
    <property type="molecule type" value="Genomic_DNA"/>
</dbReference>
<sequence>MQLKKYPSAIADTLNQIADLDYAIVTLKFEAEAIETVIESTVAFAEALKNDTQRKAKKAEMLQQSDRYQEIVTKLSLNQLNKAKLTARLEQLRGEFSVMKLQRKAGIVRNLTGLDIEEIAS</sequence>
<proteinExistence type="predicted"/>
<name>A0A832H3W8_9CYAN</name>